<feature type="domain" description="DUF7890" evidence="2">
    <location>
        <begin position="92"/>
        <end position="130"/>
    </location>
</feature>
<gene>
    <name evidence="3" type="ORF">A4A49_55289</name>
</gene>
<dbReference type="Proteomes" id="UP000187609">
    <property type="component" value="Unassembled WGS sequence"/>
</dbReference>
<evidence type="ECO:0000313" key="3">
    <source>
        <dbReference type="EMBL" id="OIT27984.1"/>
    </source>
</evidence>
<name>A0A1J6KT80_NICAT</name>
<evidence type="ECO:0000259" key="2">
    <source>
        <dbReference type="Pfam" id="PF25418"/>
    </source>
</evidence>
<dbReference type="STRING" id="49451.A0A1J6KT80"/>
<dbReference type="OMA" id="KCSEGGV"/>
<evidence type="ECO:0000313" key="4">
    <source>
        <dbReference type="Proteomes" id="UP000187609"/>
    </source>
</evidence>
<reference evidence="3" key="1">
    <citation type="submission" date="2016-11" db="EMBL/GenBank/DDBJ databases">
        <title>The genome of Nicotiana attenuata.</title>
        <authorList>
            <person name="Xu S."/>
            <person name="Brockmoeller T."/>
            <person name="Gaquerel E."/>
            <person name="Navarro A."/>
            <person name="Kuhl H."/>
            <person name="Gase K."/>
            <person name="Ling Z."/>
            <person name="Zhou W."/>
            <person name="Kreitzer C."/>
            <person name="Stanke M."/>
            <person name="Tang H."/>
            <person name="Lyons E."/>
            <person name="Pandey P."/>
            <person name="Pandey S.P."/>
            <person name="Timmermann B."/>
            <person name="Baldwin I.T."/>
        </authorList>
    </citation>
    <scope>NUCLEOTIDE SEQUENCE [LARGE SCALE GENOMIC DNA]</scope>
    <source>
        <strain evidence="3">UT</strain>
    </source>
</reference>
<dbReference type="PANTHER" id="PTHR36782:SF1">
    <property type="entry name" value="CALCIUM UNIPORTER PROTEIN"/>
    <property type="match status" value="1"/>
</dbReference>
<proteinExistence type="predicted"/>
<organism evidence="3 4">
    <name type="scientific">Nicotiana attenuata</name>
    <name type="common">Coyote tobacco</name>
    <dbReference type="NCBI Taxonomy" id="49451"/>
    <lineage>
        <taxon>Eukaryota</taxon>
        <taxon>Viridiplantae</taxon>
        <taxon>Streptophyta</taxon>
        <taxon>Embryophyta</taxon>
        <taxon>Tracheophyta</taxon>
        <taxon>Spermatophyta</taxon>
        <taxon>Magnoliopsida</taxon>
        <taxon>eudicotyledons</taxon>
        <taxon>Gunneridae</taxon>
        <taxon>Pentapetalae</taxon>
        <taxon>asterids</taxon>
        <taxon>lamiids</taxon>
        <taxon>Solanales</taxon>
        <taxon>Solanaceae</taxon>
        <taxon>Nicotianoideae</taxon>
        <taxon>Nicotianeae</taxon>
        <taxon>Nicotiana</taxon>
    </lineage>
</organism>
<dbReference type="AlphaFoldDB" id="A0A1J6KT80"/>
<dbReference type="PANTHER" id="PTHR36782">
    <property type="entry name" value="BNAC03G62080D PROTEIN"/>
    <property type="match status" value="1"/>
</dbReference>
<protein>
    <recommendedName>
        <fullName evidence="2">DUF7890 domain-containing protein</fullName>
    </recommendedName>
</protein>
<evidence type="ECO:0000256" key="1">
    <source>
        <dbReference type="SAM" id="MobiDB-lite"/>
    </source>
</evidence>
<sequence length="130" mass="15051">MGKIMAFASSFLKEIRFGERISNSKKTKIESSTTPTTYIYRDKLDIKKKPKIKKQVKFDLEPKYQYPTEEESNEEQKKKNTSSSFDDHANNGVKVKILMKKKDATRLLLKCREGGVLEFMDVAQELVQIP</sequence>
<keyword evidence="4" id="KW-1185">Reference proteome</keyword>
<dbReference type="EMBL" id="MJEQ01002208">
    <property type="protein sequence ID" value="OIT27984.1"/>
    <property type="molecule type" value="Genomic_DNA"/>
</dbReference>
<dbReference type="Gramene" id="OIT27984">
    <property type="protein sequence ID" value="OIT27984"/>
    <property type="gene ID" value="A4A49_55289"/>
</dbReference>
<dbReference type="Pfam" id="PF25418">
    <property type="entry name" value="DUF7890"/>
    <property type="match status" value="1"/>
</dbReference>
<feature type="region of interest" description="Disordered" evidence="1">
    <location>
        <begin position="63"/>
        <end position="89"/>
    </location>
</feature>
<dbReference type="InterPro" id="IPR057212">
    <property type="entry name" value="DUF7890"/>
</dbReference>
<comment type="caution">
    <text evidence="3">The sequence shown here is derived from an EMBL/GenBank/DDBJ whole genome shotgun (WGS) entry which is preliminary data.</text>
</comment>
<accession>A0A1J6KT80</accession>